<dbReference type="SUPFAM" id="SSF51658">
    <property type="entry name" value="Xylose isomerase-like"/>
    <property type="match status" value="1"/>
</dbReference>
<dbReference type="InterPro" id="IPR050312">
    <property type="entry name" value="IolE/XylAMocC-like"/>
</dbReference>
<dbReference type="PANTHER" id="PTHR12110">
    <property type="entry name" value="HYDROXYPYRUVATE ISOMERASE"/>
    <property type="match status" value="1"/>
</dbReference>
<gene>
    <name evidence="2" type="primary">iolE</name>
    <name evidence="2" type="ordered locus">LMM7_2263</name>
</gene>
<dbReference type="PATRIC" id="fig|1030009.3.peg.2249"/>
<dbReference type="InterPro" id="IPR036237">
    <property type="entry name" value="Xyl_isomerase-like_sf"/>
</dbReference>
<sequence>MKAKIALQLWSVKEACEDDFFGTLEKVAEMGYDGVEFAGYYGKSASEIKAKLAELGLEVAGSHISKEQLEEDLENVILFERELGNEYIICPYADFKTKQEWLTFSEKLREITKTVQQAGMHFGYHNHAHELDKLENEIILDNLLKNVPEMVAELDTYWIEYAGIGVIPFIEKYRNRVPLIHIKDKSNANKESTIIGEGVLDVPGFVKTALQSGTTWLIIEQEAFMQDPLTSVAKGYTYLANVLEEN</sequence>
<dbReference type="AlphaFoldDB" id="A0A0E0UYV0"/>
<name>A0A0E0UYV0_LISMM</name>
<evidence type="ECO:0000313" key="2">
    <source>
        <dbReference type="EMBL" id="AEH93268.1"/>
    </source>
</evidence>
<dbReference type="InterPro" id="IPR013022">
    <property type="entry name" value="Xyl_isomerase-like_TIM-brl"/>
</dbReference>
<dbReference type="RefSeq" id="WP_012580913.1">
    <property type="nucleotide sequence ID" value="NC_017537.1"/>
</dbReference>
<keyword evidence="2" id="KW-0413">Isomerase</keyword>
<protein>
    <submittedName>
        <fullName evidence="2">Putative phosphosugar isomerases putative 2-keto-myo-inositol dehydratase</fullName>
    </submittedName>
</protein>
<dbReference type="GO" id="GO:0016853">
    <property type="term" value="F:isomerase activity"/>
    <property type="evidence" value="ECO:0007669"/>
    <property type="project" value="UniProtKB-KW"/>
</dbReference>
<reference evidence="2 3" key="1">
    <citation type="journal article" date="2011" name="J. Bacteriol.">
        <title>Genome sequence of the nonpathogenic Listeria monocytogenes serovar 4a strain M7.</title>
        <authorList>
            <person name="Chen J."/>
            <person name="Xia Y."/>
            <person name="Cheng C."/>
            <person name="Fang C."/>
            <person name="Shan Y."/>
            <person name="Jin G."/>
            <person name="Fang W."/>
        </authorList>
    </citation>
    <scope>NUCLEOTIDE SEQUENCE [LARGE SCALE GENOMIC DNA]</scope>
    <source>
        <strain evidence="2 3">M7</strain>
    </source>
</reference>
<dbReference type="Proteomes" id="UP000000486">
    <property type="component" value="Chromosome"/>
</dbReference>
<dbReference type="KEGG" id="lmq:LMM7_2263"/>
<dbReference type="Pfam" id="PF01261">
    <property type="entry name" value="AP_endonuc_2"/>
    <property type="match status" value="1"/>
</dbReference>
<dbReference type="Gene3D" id="3.20.20.150">
    <property type="entry name" value="Divalent-metal-dependent TIM barrel enzymes"/>
    <property type="match status" value="1"/>
</dbReference>
<accession>A0A0E0UYV0</accession>
<organism evidence="2 3">
    <name type="scientific">Listeria monocytogenes serotype 4a (strain M7)</name>
    <dbReference type="NCBI Taxonomy" id="1030009"/>
    <lineage>
        <taxon>Bacteria</taxon>
        <taxon>Bacillati</taxon>
        <taxon>Bacillota</taxon>
        <taxon>Bacilli</taxon>
        <taxon>Bacillales</taxon>
        <taxon>Listeriaceae</taxon>
        <taxon>Listeria</taxon>
    </lineage>
</organism>
<dbReference type="EMBL" id="CP002816">
    <property type="protein sequence ID" value="AEH93268.1"/>
    <property type="molecule type" value="Genomic_DNA"/>
</dbReference>
<proteinExistence type="predicted"/>
<dbReference type="PANTHER" id="PTHR12110:SF41">
    <property type="entry name" value="INOSOSE DEHYDRATASE"/>
    <property type="match status" value="1"/>
</dbReference>
<dbReference type="HOGENOM" id="CLU_059523_1_2_9"/>
<evidence type="ECO:0000313" key="3">
    <source>
        <dbReference type="Proteomes" id="UP000000486"/>
    </source>
</evidence>
<feature type="domain" description="Xylose isomerase-like TIM barrel" evidence="1">
    <location>
        <begin position="24"/>
        <end position="224"/>
    </location>
</feature>
<evidence type="ECO:0000259" key="1">
    <source>
        <dbReference type="Pfam" id="PF01261"/>
    </source>
</evidence>